<dbReference type="EMBL" id="CAJPDS010000112">
    <property type="protein sequence ID" value="CAF9938377.1"/>
    <property type="molecule type" value="Genomic_DNA"/>
</dbReference>
<keyword evidence="3" id="KW-1185">Reference proteome</keyword>
<feature type="region of interest" description="Disordered" evidence="1">
    <location>
        <begin position="113"/>
        <end position="142"/>
    </location>
</feature>
<feature type="compositionally biased region" description="Low complexity" evidence="1">
    <location>
        <begin position="117"/>
        <end position="130"/>
    </location>
</feature>
<proteinExistence type="predicted"/>
<sequence length="256" mass="29570">MEAKKKPPQSPSRRQPHKSWYFNQADKIERQMQADGHRTWGYVIYRTTYSSDDDWAEFLHRLRFRMGRTFDRCNGRDILDTFTLTVFSDRSLFDGADTPSIRAHFRQWTEDAFRAEQQQQQQQQQQPQPQDASVGGGEKQVRMGHSPRYQFCVQVDEAALNSVVHDAPAPPAPDATKKGWVKLVNKSWIAIEEDPSARPDPNVYEPIEGVTEHDVGWMKVPYQSVMTEYYSGNEGLNGWRTEYCRPPKVVGPPYDG</sequence>
<gene>
    <name evidence="2" type="ORF">HETSPECPRED_001054</name>
</gene>
<protein>
    <submittedName>
        <fullName evidence="2">Uncharacterized protein</fullName>
    </submittedName>
</protein>
<organism evidence="2 3">
    <name type="scientific">Heterodermia speciosa</name>
    <dbReference type="NCBI Taxonomy" id="116794"/>
    <lineage>
        <taxon>Eukaryota</taxon>
        <taxon>Fungi</taxon>
        <taxon>Dikarya</taxon>
        <taxon>Ascomycota</taxon>
        <taxon>Pezizomycotina</taxon>
        <taxon>Lecanoromycetes</taxon>
        <taxon>OSLEUM clade</taxon>
        <taxon>Lecanoromycetidae</taxon>
        <taxon>Caliciales</taxon>
        <taxon>Physciaceae</taxon>
        <taxon>Heterodermia</taxon>
    </lineage>
</organism>
<dbReference type="AlphaFoldDB" id="A0A8H3IS80"/>
<dbReference type="OrthoDB" id="4424523at2759"/>
<evidence type="ECO:0000313" key="2">
    <source>
        <dbReference type="EMBL" id="CAF9938377.1"/>
    </source>
</evidence>
<evidence type="ECO:0000256" key="1">
    <source>
        <dbReference type="SAM" id="MobiDB-lite"/>
    </source>
</evidence>
<reference evidence="2" key="1">
    <citation type="submission" date="2021-03" db="EMBL/GenBank/DDBJ databases">
        <authorList>
            <person name="Tagirdzhanova G."/>
        </authorList>
    </citation>
    <scope>NUCLEOTIDE SEQUENCE</scope>
</reference>
<accession>A0A8H3IS80</accession>
<comment type="caution">
    <text evidence="2">The sequence shown here is derived from an EMBL/GenBank/DDBJ whole genome shotgun (WGS) entry which is preliminary data.</text>
</comment>
<name>A0A8H3IS80_9LECA</name>
<evidence type="ECO:0000313" key="3">
    <source>
        <dbReference type="Proteomes" id="UP000664521"/>
    </source>
</evidence>
<dbReference type="Proteomes" id="UP000664521">
    <property type="component" value="Unassembled WGS sequence"/>
</dbReference>